<evidence type="ECO:0000313" key="3">
    <source>
        <dbReference type="Proteomes" id="UP001307889"/>
    </source>
</evidence>
<dbReference type="EMBL" id="AP028915">
    <property type="protein sequence ID" value="BES96924.1"/>
    <property type="molecule type" value="Genomic_DNA"/>
</dbReference>
<organism evidence="2 3">
    <name type="scientific">Nesidiocoris tenuis</name>
    <dbReference type="NCBI Taxonomy" id="355587"/>
    <lineage>
        <taxon>Eukaryota</taxon>
        <taxon>Metazoa</taxon>
        <taxon>Ecdysozoa</taxon>
        <taxon>Arthropoda</taxon>
        <taxon>Hexapoda</taxon>
        <taxon>Insecta</taxon>
        <taxon>Pterygota</taxon>
        <taxon>Neoptera</taxon>
        <taxon>Paraneoptera</taxon>
        <taxon>Hemiptera</taxon>
        <taxon>Heteroptera</taxon>
        <taxon>Panheteroptera</taxon>
        <taxon>Cimicomorpha</taxon>
        <taxon>Miridae</taxon>
        <taxon>Dicyphina</taxon>
        <taxon>Nesidiocoris</taxon>
    </lineage>
</organism>
<evidence type="ECO:0000313" key="2">
    <source>
        <dbReference type="EMBL" id="BES96924.1"/>
    </source>
</evidence>
<sequence length="226" mass="23075">MYKSVCLLSLLGCALASPSLIGILSAHDDGQWRPWADNSALGSGLIQWGHEDGSWKPHLDGSILGDGHLTWLHRRRRSLALVNPNALPVPLDTAHVALAKNAQLIQQATEGTRNILGGGIPLALPADTHEVAIGKQAHAIAHAAQTAATTWGHGHGIAPLAAVAPAAHIGAPLGLHGLQGVHGLGLQSVHGIGAHGLALGGVHGLGLGGIHGLGLHGVRGLHGGWW</sequence>
<keyword evidence="3" id="KW-1185">Reference proteome</keyword>
<protein>
    <submittedName>
        <fullName evidence="2">Uncharacterized protein</fullName>
    </submittedName>
</protein>
<keyword evidence="1" id="KW-0732">Signal</keyword>
<feature type="signal peptide" evidence="1">
    <location>
        <begin position="1"/>
        <end position="16"/>
    </location>
</feature>
<name>A0ABN7AXL7_9HEMI</name>
<feature type="chain" id="PRO_5045194129" evidence="1">
    <location>
        <begin position="17"/>
        <end position="226"/>
    </location>
</feature>
<accession>A0ABN7AXL7</accession>
<gene>
    <name evidence="2" type="ORF">NTJ_09738</name>
</gene>
<evidence type="ECO:0000256" key="1">
    <source>
        <dbReference type="SAM" id="SignalP"/>
    </source>
</evidence>
<proteinExistence type="predicted"/>
<reference evidence="2 3" key="1">
    <citation type="submission" date="2023-09" db="EMBL/GenBank/DDBJ databases">
        <title>Nesidiocoris tenuis whole genome shotgun sequence.</title>
        <authorList>
            <person name="Shibata T."/>
            <person name="Shimoda M."/>
            <person name="Kobayashi T."/>
            <person name="Uehara T."/>
        </authorList>
    </citation>
    <scope>NUCLEOTIDE SEQUENCE [LARGE SCALE GENOMIC DNA]</scope>
    <source>
        <strain evidence="2 3">Japan</strain>
    </source>
</reference>
<dbReference type="Proteomes" id="UP001307889">
    <property type="component" value="Chromosome 7"/>
</dbReference>